<comment type="caution">
    <text evidence="1">The sequence shown here is derived from an EMBL/GenBank/DDBJ whole genome shotgun (WGS) entry which is preliminary data.</text>
</comment>
<reference evidence="1 2" key="1">
    <citation type="submission" date="2019-07" db="EMBL/GenBank/DDBJ databases">
        <title>Whole genome shotgun sequence of Knoellia locipacati NBRC 109775.</title>
        <authorList>
            <person name="Hosoyama A."/>
            <person name="Uohara A."/>
            <person name="Ohji S."/>
            <person name="Ichikawa N."/>
        </authorList>
    </citation>
    <scope>NUCLEOTIDE SEQUENCE [LARGE SCALE GENOMIC DNA]</scope>
    <source>
        <strain evidence="1 2">NBRC 109775</strain>
    </source>
</reference>
<organism evidence="1 2">
    <name type="scientific">Knoellia locipacati</name>
    <dbReference type="NCBI Taxonomy" id="882824"/>
    <lineage>
        <taxon>Bacteria</taxon>
        <taxon>Bacillati</taxon>
        <taxon>Actinomycetota</taxon>
        <taxon>Actinomycetes</taxon>
        <taxon>Micrococcales</taxon>
        <taxon>Intrasporangiaceae</taxon>
        <taxon>Knoellia</taxon>
    </lineage>
</organism>
<dbReference type="RefSeq" id="WP_147064923.1">
    <property type="nucleotide sequence ID" value="NZ_BAABDN010000001.1"/>
</dbReference>
<proteinExistence type="predicted"/>
<dbReference type="Pfam" id="PF10604">
    <property type="entry name" value="Polyketide_cyc2"/>
    <property type="match status" value="1"/>
</dbReference>
<dbReference type="EMBL" id="BKBA01000008">
    <property type="protein sequence ID" value="GEQ14132.1"/>
    <property type="molecule type" value="Genomic_DNA"/>
</dbReference>
<dbReference type="Gene3D" id="3.30.530.20">
    <property type="match status" value="1"/>
</dbReference>
<protein>
    <recommendedName>
        <fullName evidence="3">Polyketide cyclase</fullName>
    </recommendedName>
</protein>
<evidence type="ECO:0000313" key="2">
    <source>
        <dbReference type="Proteomes" id="UP000321793"/>
    </source>
</evidence>
<dbReference type="InterPro" id="IPR019587">
    <property type="entry name" value="Polyketide_cyclase/dehydratase"/>
</dbReference>
<accession>A0A512T1Q6</accession>
<dbReference type="AlphaFoldDB" id="A0A512T1Q6"/>
<keyword evidence="2" id="KW-1185">Reference proteome</keyword>
<dbReference type="Proteomes" id="UP000321793">
    <property type="component" value="Unassembled WGS sequence"/>
</dbReference>
<gene>
    <name evidence="1" type="ORF">KLO01_21790</name>
</gene>
<name>A0A512T1Q6_9MICO</name>
<evidence type="ECO:0000313" key="1">
    <source>
        <dbReference type="EMBL" id="GEQ14132.1"/>
    </source>
</evidence>
<dbReference type="InterPro" id="IPR023393">
    <property type="entry name" value="START-like_dom_sf"/>
</dbReference>
<dbReference type="SUPFAM" id="SSF55961">
    <property type="entry name" value="Bet v1-like"/>
    <property type="match status" value="1"/>
</dbReference>
<dbReference type="OrthoDB" id="4823586at2"/>
<evidence type="ECO:0008006" key="3">
    <source>
        <dbReference type="Google" id="ProtNLM"/>
    </source>
</evidence>
<sequence>MFTLTRESRLSPDELWARVAALADHADTVPLTTTLADPGEPGVGWHFTVRTAVGRLHFDDPMVVEVWEAPRRWRIRKTGPLRGWAEAVVTPYAGGSRLTWTEELWFSGVPGLRRVTRPVADVAGRVVFGRVVDRLVGGAP</sequence>